<feature type="compositionally biased region" description="Low complexity" evidence="1">
    <location>
        <begin position="30"/>
        <end position="43"/>
    </location>
</feature>
<feature type="region of interest" description="Disordered" evidence="1">
    <location>
        <begin position="29"/>
        <end position="48"/>
    </location>
</feature>
<accession>A0A812X3R9</accession>
<reference evidence="2" key="1">
    <citation type="submission" date="2021-02" db="EMBL/GenBank/DDBJ databases">
        <authorList>
            <person name="Dougan E. K."/>
            <person name="Rhodes N."/>
            <person name="Thang M."/>
            <person name="Chan C."/>
        </authorList>
    </citation>
    <scope>NUCLEOTIDE SEQUENCE</scope>
</reference>
<evidence type="ECO:0000313" key="2">
    <source>
        <dbReference type="EMBL" id="CAE7711584.1"/>
    </source>
</evidence>
<feature type="non-terminal residue" evidence="2">
    <location>
        <position position="1"/>
    </location>
</feature>
<sequence>DDRSWVQPILKADLEAAPVCLFPLTQHVARSPGPSSPRQSPQGHWSLFEDRRNKPGWICNTTNGEEIIFDLNFSAKPMIMVQYLRSYANIGDANVTVYSPWIWKSTSYKNLRGHHWRMNAPWAERISVTQNAFFRAVKQSSGLGGSPDSGRISFRLVKGPKFKILSVISC</sequence>
<keyword evidence="3" id="KW-1185">Reference proteome</keyword>
<gene>
    <name evidence="2" type="ORF">SPIL2461_LOCUS20171</name>
</gene>
<dbReference type="AlphaFoldDB" id="A0A812X3R9"/>
<protein>
    <submittedName>
        <fullName evidence="2">Uncharacterized protein</fullName>
    </submittedName>
</protein>
<dbReference type="OrthoDB" id="414672at2759"/>
<dbReference type="EMBL" id="CAJNIZ010045138">
    <property type="protein sequence ID" value="CAE7711584.1"/>
    <property type="molecule type" value="Genomic_DNA"/>
</dbReference>
<organism evidence="2 3">
    <name type="scientific">Symbiodinium pilosum</name>
    <name type="common">Dinoflagellate</name>
    <dbReference type="NCBI Taxonomy" id="2952"/>
    <lineage>
        <taxon>Eukaryota</taxon>
        <taxon>Sar</taxon>
        <taxon>Alveolata</taxon>
        <taxon>Dinophyceae</taxon>
        <taxon>Suessiales</taxon>
        <taxon>Symbiodiniaceae</taxon>
        <taxon>Symbiodinium</taxon>
    </lineage>
</organism>
<evidence type="ECO:0000313" key="3">
    <source>
        <dbReference type="Proteomes" id="UP000649617"/>
    </source>
</evidence>
<dbReference type="Proteomes" id="UP000649617">
    <property type="component" value="Unassembled WGS sequence"/>
</dbReference>
<evidence type="ECO:0000256" key="1">
    <source>
        <dbReference type="SAM" id="MobiDB-lite"/>
    </source>
</evidence>
<comment type="caution">
    <text evidence="2">The sequence shown here is derived from an EMBL/GenBank/DDBJ whole genome shotgun (WGS) entry which is preliminary data.</text>
</comment>
<proteinExistence type="predicted"/>
<name>A0A812X3R9_SYMPI</name>